<proteinExistence type="predicted"/>
<evidence type="ECO:0000313" key="4">
    <source>
        <dbReference type="EMBL" id="NKX50757.1"/>
    </source>
</evidence>
<name>A0ABX1JN78_9MICC</name>
<evidence type="ECO:0000259" key="3">
    <source>
        <dbReference type="PROSITE" id="PS51462"/>
    </source>
</evidence>
<evidence type="ECO:0000256" key="1">
    <source>
        <dbReference type="ARBA" id="ARBA00001946"/>
    </source>
</evidence>
<dbReference type="Proteomes" id="UP000523795">
    <property type="component" value="Unassembled WGS sequence"/>
</dbReference>
<dbReference type="InterPro" id="IPR015797">
    <property type="entry name" value="NUDIX_hydrolase-like_dom_sf"/>
</dbReference>
<feature type="domain" description="Nudix hydrolase" evidence="3">
    <location>
        <begin position="29"/>
        <end position="155"/>
    </location>
</feature>
<keyword evidence="2" id="KW-0378">Hydrolase</keyword>
<dbReference type="PANTHER" id="PTHR43046">
    <property type="entry name" value="GDP-MANNOSE MANNOSYL HYDROLASE"/>
    <property type="match status" value="1"/>
</dbReference>
<dbReference type="EMBL" id="JAAZSR010000124">
    <property type="protein sequence ID" value="NKX50757.1"/>
    <property type="molecule type" value="Genomic_DNA"/>
</dbReference>
<organism evidence="4 5">
    <name type="scientific">Arthrobacter deserti</name>
    <dbReference type="NCBI Taxonomy" id="1742687"/>
    <lineage>
        <taxon>Bacteria</taxon>
        <taxon>Bacillati</taxon>
        <taxon>Actinomycetota</taxon>
        <taxon>Actinomycetes</taxon>
        <taxon>Micrococcales</taxon>
        <taxon>Micrococcaceae</taxon>
        <taxon>Arthrobacter</taxon>
    </lineage>
</organism>
<dbReference type="InterPro" id="IPR000086">
    <property type="entry name" value="NUDIX_hydrolase_dom"/>
</dbReference>
<dbReference type="PROSITE" id="PS00893">
    <property type="entry name" value="NUDIX_BOX"/>
    <property type="match status" value="1"/>
</dbReference>
<gene>
    <name evidence="4" type="ORF">HER39_09305</name>
</gene>
<comment type="caution">
    <text evidence="4">The sequence shown here is derived from an EMBL/GenBank/DDBJ whole genome shotgun (WGS) entry which is preliminary data.</text>
</comment>
<reference evidence="4 5" key="1">
    <citation type="submission" date="2020-04" db="EMBL/GenBank/DDBJ databases">
        <authorList>
            <person name="Liu S."/>
        </authorList>
    </citation>
    <scope>NUCLEOTIDE SEQUENCE [LARGE SCALE GENOMIC DNA]</scope>
    <source>
        <strain evidence="4 5">CGMCC 1.15091</strain>
    </source>
</reference>
<dbReference type="Pfam" id="PF00293">
    <property type="entry name" value="NUDIX"/>
    <property type="match status" value="1"/>
</dbReference>
<dbReference type="Gene3D" id="3.90.79.10">
    <property type="entry name" value="Nucleoside Triphosphate Pyrophosphohydrolase"/>
    <property type="match status" value="1"/>
</dbReference>
<evidence type="ECO:0000313" key="5">
    <source>
        <dbReference type="Proteomes" id="UP000523795"/>
    </source>
</evidence>
<accession>A0ABX1JN78</accession>
<dbReference type="SUPFAM" id="SSF55811">
    <property type="entry name" value="Nudix"/>
    <property type="match status" value="1"/>
</dbReference>
<comment type="cofactor">
    <cofactor evidence="1">
        <name>Mg(2+)</name>
        <dbReference type="ChEBI" id="CHEBI:18420"/>
    </cofactor>
</comment>
<evidence type="ECO:0000256" key="2">
    <source>
        <dbReference type="ARBA" id="ARBA00022801"/>
    </source>
</evidence>
<dbReference type="PROSITE" id="PS51462">
    <property type="entry name" value="NUDIX"/>
    <property type="match status" value="1"/>
</dbReference>
<sequence length="302" mass="31888">MTHTRPSFDGPRDPGDAWAVGPDGTRMWGRFGSAGLLVVDRRRGVLLQHRALWSHFGGTWGIPGGARHQGEGAVAAALRESSEEAGVPAEAVEPLFTRVLDLGFWTYTTAVVRAVRPFEPRIADAESLELAWIPHDGVDRLPLHPNFADAWPDLKAMIASRPVLVVDAANVLGARPDGWWRDRAGAAARLLKALADAAGAGLPAELLGLDAHTVWPRVVVVLEGEAREAAPEAGPPLEVAHAAGSGDDEVVEQVRVLRGDGGAAPVTVATSARGLRRRVEALGARSIGAGTLRDAVEGPHRA</sequence>
<dbReference type="PANTHER" id="PTHR43046:SF2">
    <property type="entry name" value="8-OXO-DGTP DIPHOSPHATASE-RELATED"/>
    <property type="match status" value="1"/>
</dbReference>
<dbReference type="InterPro" id="IPR020084">
    <property type="entry name" value="NUDIX_hydrolase_CS"/>
</dbReference>
<protein>
    <submittedName>
        <fullName evidence="4">NUDIX domain-containing protein</fullName>
    </submittedName>
</protein>
<keyword evidence="5" id="KW-1185">Reference proteome</keyword>